<name>A0ACC2LK14_PERAE</name>
<protein>
    <submittedName>
        <fullName evidence="1">Uncharacterized protein</fullName>
    </submittedName>
</protein>
<reference evidence="1 2" key="1">
    <citation type="journal article" date="2022" name="Hortic Res">
        <title>A haplotype resolved chromosomal level avocado genome allows analysis of novel avocado genes.</title>
        <authorList>
            <person name="Nath O."/>
            <person name="Fletcher S.J."/>
            <person name="Hayward A."/>
            <person name="Shaw L.M."/>
            <person name="Masouleh A.K."/>
            <person name="Furtado A."/>
            <person name="Henry R.J."/>
            <person name="Mitter N."/>
        </authorList>
    </citation>
    <scope>NUCLEOTIDE SEQUENCE [LARGE SCALE GENOMIC DNA]</scope>
    <source>
        <strain evidence="2">cv. Hass</strain>
    </source>
</reference>
<evidence type="ECO:0000313" key="1">
    <source>
        <dbReference type="EMBL" id="KAJ8633528.1"/>
    </source>
</evidence>
<sequence length="166" mass="18189">MANSSSLPNHVMTLPLTNAAQDHNSFVFSDLAVILAIVVLVVIVTIALNASFFYYLRRFAGRSLPSNGAGNPVVKPPPPEIAALPMIVFSEGMKLAGTEAECVICLSEFKLGEEINVLPRCRHGFHVKCIDGWWSALHFSCPTCRTRYSPLELEKSPSLPENHPEV</sequence>
<gene>
    <name evidence="1" type="ORF">MRB53_026864</name>
</gene>
<organism evidence="1 2">
    <name type="scientific">Persea americana</name>
    <name type="common">Avocado</name>
    <dbReference type="NCBI Taxonomy" id="3435"/>
    <lineage>
        <taxon>Eukaryota</taxon>
        <taxon>Viridiplantae</taxon>
        <taxon>Streptophyta</taxon>
        <taxon>Embryophyta</taxon>
        <taxon>Tracheophyta</taxon>
        <taxon>Spermatophyta</taxon>
        <taxon>Magnoliopsida</taxon>
        <taxon>Magnoliidae</taxon>
        <taxon>Laurales</taxon>
        <taxon>Lauraceae</taxon>
        <taxon>Persea</taxon>
    </lineage>
</organism>
<dbReference type="EMBL" id="CM056816">
    <property type="protein sequence ID" value="KAJ8633528.1"/>
    <property type="molecule type" value="Genomic_DNA"/>
</dbReference>
<evidence type="ECO:0000313" key="2">
    <source>
        <dbReference type="Proteomes" id="UP001234297"/>
    </source>
</evidence>
<keyword evidence="2" id="KW-1185">Reference proteome</keyword>
<dbReference type="Proteomes" id="UP001234297">
    <property type="component" value="Chromosome 8"/>
</dbReference>
<comment type="caution">
    <text evidence="1">The sequence shown here is derived from an EMBL/GenBank/DDBJ whole genome shotgun (WGS) entry which is preliminary data.</text>
</comment>
<proteinExistence type="predicted"/>
<accession>A0ACC2LK14</accession>